<protein>
    <submittedName>
        <fullName evidence="1">Uncharacterized protein</fullName>
    </submittedName>
</protein>
<comment type="caution">
    <text evidence="1">The sequence shown here is derived from an EMBL/GenBank/DDBJ whole genome shotgun (WGS) entry which is preliminary data.</text>
</comment>
<gene>
    <name evidence="1" type="ORF">BpHYR1_006431</name>
</gene>
<dbReference type="AlphaFoldDB" id="A0A3M7SXW3"/>
<sequence>MNGHWNYALLDHRSHSGLFDYWHNLSSHNLPVCIYEYTSDLRIESNPTKIYLWQAFLVVV</sequence>
<accession>A0A3M7SXW3</accession>
<dbReference type="EMBL" id="REGN01000631">
    <property type="protein sequence ID" value="RNA40562.1"/>
    <property type="molecule type" value="Genomic_DNA"/>
</dbReference>
<name>A0A3M7SXW3_BRAPC</name>
<proteinExistence type="predicted"/>
<reference evidence="1 2" key="1">
    <citation type="journal article" date="2018" name="Sci. Rep.">
        <title>Genomic signatures of local adaptation to the degree of environmental predictability in rotifers.</title>
        <authorList>
            <person name="Franch-Gras L."/>
            <person name="Hahn C."/>
            <person name="Garcia-Roger E.M."/>
            <person name="Carmona M.J."/>
            <person name="Serra M."/>
            <person name="Gomez A."/>
        </authorList>
    </citation>
    <scope>NUCLEOTIDE SEQUENCE [LARGE SCALE GENOMIC DNA]</scope>
    <source>
        <strain evidence="1">HYR1</strain>
    </source>
</reference>
<organism evidence="1 2">
    <name type="scientific">Brachionus plicatilis</name>
    <name type="common">Marine rotifer</name>
    <name type="synonym">Brachionus muelleri</name>
    <dbReference type="NCBI Taxonomy" id="10195"/>
    <lineage>
        <taxon>Eukaryota</taxon>
        <taxon>Metazoa</taxon>
        <taxon>Spiralia</taxon>
        <taxon>Gnathifera</taxon>
        <taxon>Rotifera</taxon>
        <taxon>Eurotatoria</taxon>
        <taxon>Monogononta</taxon>
        <taxon>Pseudotrocha</taxon>
        <taxon>Ploima</taxon>
        <taxon>Brachionidae</taxon>
        <taxon>Brachionus</taxon>
    </lineage>
</organism>
<keyword evidence="2" id="KW-1185">Reference proteome</keyword>
<evidence type="ECO:0000313" key="2">
    <source>
        <dbReference type="Proteomes" id="UP000276133"/>
    </source>
</evidence>
<dbReference type="Proteomes" id="UP000276133">
    <property type="component" value="Unassembled WGS sequence"/>
</dbReference>
<evidence type="ECO:0000313" key="1">
    <source>
        <dbReference type="EMBL" id="RNA40562.1"/>
    </source>
</evidence>